<dbReference type="EC" id="1.5.3.1" evidence="7"/>
<dbReference type="Pfam" id="PF17806">
    <property type="entry name" value="SO_alpha_A3"/>
    <property type="match status" value="1"/>
</dbReference>
<comment type="caution">
    <text evidence="7">The sequence shown here is derived from an EMBL/GenBank/DDBJ whole genome shotgun (WGS) entry which is preliminary data.</text>
</comment>
<evidence type="ECO:0000259" key="6">
    <source>
        <dbReference type="Pfam" id="PF17806"/>
    </source>
</evidence>
<protein>
    <submittedName>
        <fullName evidence="7">Sarcosine oxidase subunit alpha</fullName>
        <ecNumber evidence="7">1.5.3.1</ecNumber>
    </submittedName>
</protein>
<dbReference type="AlphaFoldDB" id="A0A7W7B4A4"/>
<name>A0A7W7B4A4_9SPHN</name>
<dbReference type="Gene3D" id="3.30.1360.120">
    <property type="entry name" value="Probable tRNA modification gtpase trme, domain 1"/>
    <property type="match status" value="1"/>
</dbReference>
<dbReference type="InterPro" id="IPR006222">
    <property type="entry name" value="GCVT_N"/>
</dbReference>
<dbReference type="InterPro" id="IPR042204">
    <property type="entry name" value="2Fe-2S-bd_N"/>
</dbReference>
<dbReference type="InterPro" id="IPR023753">
    <property type="entry name" value="FAD/NAD-binding_dom"/>
</dbReference>
<gene>
    <name evidence="7" type="ORF">GGQ98_002480</name>
</gene>
<dbReference type="InterPro" id="IPR036188">
    <property type="entry name" value="FAD/NAD-bd_sf"/>
</dbReference>
<organism evidence="7 8">
    <name type="scientific">Sphingosinicella soli</name>
    <dbReference type="NCBI Taxonomy" id="333708"/>
    <lineage>
        <taxon>Bacteria</taxon>
        <taxon>Pseudomonadati</taxon>
        <taxon>Pseudomonadota</taxon>
        <taxon>Alphaproteobacteria</taxon>
        <taxon>Sphingomonadales</taxon>
        <taxon>Sphingosinicellaceae</taxon>
        <taxon>Sphingosinicella</taxon>
    </lineage>
</organism>
<evidence type="ECO:0000256" key="1">
    <source>
        <dbReference type="ARBA" id="ARBA00008609"/>
    </source>
</evidence>
<keyword evidence="8" id="KW-1185">Reference proteome</keyword>
<dbReference type="InterPro" id="IPR029043">
    <property type="entry name" value="GcvT/YgfZ_C"/>
</dbReference>
<sequence>MSGYRLAAGGDIDRSRAVNFIWEGKSYAGFAGDTLASALLASGVRMVGRSFKYHRPRGLIAAGLDEPNFIVQLERGAQTIPNLKAPYVELYDGLNADPVNAWPRLGFDLLAVNGLVKRFIPAAFYYKTFMWPNWLLFEPSIRKAAGLGKSPRLPDTDVYAQASAHTDVLVVGGGIAGLAAALHAGQSGKSVMLVTGGAHWGGRLAGTADVVEGKPARIWIDDALRALAAMPNVTLKTRTLATGHYDHGMVALCERLTDHLPLAARSGPRQRLWRVRADALILATGAFERPLVFPGNDRPGVLLAGAARAYLHRYGVVAGQAIVVAANNDSAWQAAFDLADAGANIVGIVDARPVPPSALTDHARVLGIAVHTGMAPAAAIGGRTLRGVRIGRVTGTGRIEGATQTLRCDTLLVSGGWNPAVHLHSQGGGRLALDTDLHSFVPVAAADRSVGAAAGDFAIEGTLASARGSDAPRTVSPIPALWSISETGEPHPEAWVDFQNDVTAGDVALAARENFRSVEHLKRYTTLGMASDQGKTSNVSGIGILGTLIDKPMDAIGTTKFRPPYDPIPFGVLAGHRVGEGLRARRFLALHDWHVAQGALLDEYGGWMRPAAYPQPGETEADAVRREVLAIRSGAGIFEASPLGKVEVKGPDAAAFLDRLYVNTISTLKVGRCRYAIMLSENGIVFDDGVVTRFSDDHFLVGTTSGHAAAVTEAFREWLQCEWTQMQVLVEDVTTCWAVANIAGPRARDILAALEPDMDISGAAFPHMTARSGHLAGIPTRIMRVSFSGELSYEIAVPWREAQRLWTLLVEAGKPHGLTPFGVETLMTLRIEKGFLHVGSDTDGTTLPQDVGFGGIMQKKKQDFVGRRSALRPDGMRDDRRSLVGLEVTDGKPAPLVVGAHVFPETPAPSQPSQGWVTSSTWSPTLETPLALALVERGQERMGERVRILDLGQWREARITALCRLDPEGARLDA</sequence>
<dbReference type="Gene3D" id="3.50.50.60">
    <property type="entry name" value="FAD/NAD(P)-binding domain"/>
    <property type="match status" value="2"/>
</dbReference>
<reference evidence="7 8" key="1">
    <citation type="submission" date="2020-08" db="EMBL/GenBank/DDBJ databases">
        <title>Genomic Encyclopedia of Type Strains, Phase IV (KMG-IV): sequencing the most valuable type-strain genomes for metagenomic binning, comparative biology and taxonomic classification.</title>
        <authorList>
            <person name="Goeker M."/>
        </authorList>
    </citation>
    <scope>NUCLEOTIDE SEQUENCE [LARGE SCALE GENOMIC DNA]</scope>
    <source>
        <strain evidence="7 8">DSM 17328</strain>
    </source>
</reference>
<evidence type="ECO:0000313" key="8">
    <source>
        <dbReference type="Proteomes" id="UP000566324"/>
    </source>
</evidence>
<feature type="domain" description="SoxA A3" evidence="6">
    <location>
        <begin position="493"/>
        <end position="575"/>
    </location>
</feature>
<keyword evidence="2 7" id="KW-0560">Oxidoreductase</keyword>
<dbReference type="InterPro" id="IPR027266">
    <property type="entry name" value="TrmE/GcvT-like"/>
</dbReference>
<evidence type="ECO:0000256" key="2">
    <source>
        <dbReference type="ARBA" id="ARBA00023002"/>
    </source>
</evidence>
<feature type="domain" description="FAD/NAD(P)-binding" evidence="4">
    <location>
        <begin position="167"/>
        <end position="426"/>
    </location>
</feature>
<dbReference type="Pfam" id="PF07992">
    <property type="entry name" value="Pyr_redox_2"/>
    <property type="match status" value="1"/>
</dbReference>
<accession>A0A7W7B4A4</accession>
<dbReference type="GO" id="GO:0008115">
    <property type="term" value="F:sarcosine oxidase activity"/>
    <property type="evidence" value="ECO:0007669"/>
    <property type="project" value="UniProtKB-EC"/>
</dbReference>
<dbReference type="InterPro" id="IPR041117">
    <property type="entry name" value="SoxA_A3"/>
</dbReference>
<dbReference type="Pfam" id="PF08669">
    <property type="entry name" value="GCV_T_C"/>
    <property type="match status" value="1"/>
</dbReference>
<dbReference type="PANTHER" id="PTHR43757:SF2">
    <property type="entry name" value="AMINOMETHYLTRANSFERASE, MITOCHONDRIAL"/>
    <property type="match status" value="1"/>
</dbReference>
<dbReference type="SUPFAM" id="SSF103025">
    <property type="entry name" value="Folate-binding domain"/>
    <property type="match status" value="1"/>
</dbReference>
<comment type="similarity">
    <text evidence="1">Belongs to the GcvT family.</text>
</comment>
<evidence type="ECO:0000259" key="4">
    <source>
        <dbReference type="Pfam" id="PF07992"/>
    </source>
</evidence>
<dbReference type="Gene3D" id="3.10.20.440">
    <property type="entry name" value="2Fe-2S iron-sulphur cluster binding domain, sarcosine oxidase, alpha subunit, N-terminal domain"/>
    <property type="match status" value="1"/>
</dbReference>
<evidence type="ECO:0000259" key="3">
    <source>
        <dbReference type="Pfam" id="PF01571"/>
    </source>
</evidence>
<proteinExistence type="inferred from homology"/>
<evidence type="ECO:0000313" key="7">
    <source>
        <dbReference type="EMBL" id="MBB4632853.1"/>
    </source>
</evidence>
<dbReference type="PRINTS" id="PR00368">
    <property type="entry name" value="FADPNR"/>
</dbReference>
<dbReference type="PRINTS" id="PR00469">
    <property type="entry name" value="PNDRDTASEII"/>
</dbReference>
<dbReference type="InterPro" id="IPR013977">
    <property type="entry name" value="GcvT_C"/>
</dbReference>
<dbReference type="EMBL" id="JACHNZ010000028">
    <property type="protein sequence ID" value="MBB4632853.1"/>
    <property type="molecule type" value="Genomic_DNA"/>
</dbReference>
<dbReference type="SUPFAM" id="SSF101790">
    <property type="entry name" value="Aminomethyltransferase beta-barrel domain"/>
    <property type="match status" value="1"/>
</dbReference>
<dbReference type="GO" id="GO:0046653">
    <property type="term" value="P:tetrahydrofolate metabolic process"/>
    <property type="evidence" value="ECO:0007669"/>
    <property type="project" value="InterPro"/>
</dbReference>
<dbReference type="InterPro" id="IPR006277">
    <property type="entry name" value="Sarcosine_oxidase_asu"/>
</dbReference>
<dbReference type="SUPFAM" id="SSF51905">
    <property type="entry name" value="FAD/NAD(P)-binding domain"/>
    <property type="match status" value="1"/>
</dbReference>
<dbReference type="PANTHER" id="PTHR43757">
    <property type="entry name" value="AMINOMETHYLTRANSFERASE"/>
    <property type="match status" value="1"/>
</dbReference>
<dbReference type="RefSeq" id="WP_184069935.1">
    <property type="nucleotide sequence ID" value="NZ_JACHNZ010000028.1"/>
</dbReference>
<dbReference type="NCBIfam" id="TIGR01372">
    <property type="entry name" value="soxA"/>
    <property type="match status" value="1"/>
</dbReference>
<dbReference type="Pfam" id="PF01571">
    <property type="entry name" value="GCV_T"/>
    <property type="match status" value="1"/>
</dbReference>
<dbReference type="Pfam" id="PF13510">
    <property type="entry name" value="Fer2_4"/>
    <property type="match status" value="1"/>
</dbReference>
<feature type="domain" description="GCVT N-terminal" evidence="3">
    <location>
        <begin position="590"/>
        <end position="861"/>
    </location>
</feature>
<dbReference type="Proteomes" id="UP000566324">
    <property type="component" value="Unassembled WGS sequence"/>
</dbReference>
<feature type="domain" description="Aminomethyltransferase C-terminal" evidence="5">
    <location>
        <begin position="881"/>
        <end position="962"/>
    </location>
</feature>
<dbReference type="PIRSF" id="PIRSF037980">
    <property type="entry name" value="SoxA"/>
    <property type="match status" value="1"/>
</dbReference>
<dbReference type="InterPro" id="IPR028896">
    <property type="entry name" value="GcvT/YgfZ/DmdA"/>
</dbReference>
<evidence type="ECO:0000259" key="5">
    <source>
        <dbReference type="Pfam" id="PF08669"/>
    </source>
</evidence>